<keyword evidence="1" id="KW-0472">Membrane</keyword>
<organism evidence="2 3">
    <name type="scientific">Actinoplanes ianthinogenes</name>
    <dbReference type="NCBI Taxonomy" id="122358"/>
    <lineage>
        <taxon>Bacteria</taxon>
        <taxon>Bacillati</taxon>
        <taxon>Actinomycetota</taxon>
        <taxon>Actinomycetes</taxon>
        <taxon>Micromonosporales</taxon>
        <taxon>Micromonosporaceae</taxon>
        <taxon>Actinoplanes</taxon>
    </lineage>
</organism>
<keyword evidence="3" id="KW-1185">Reference proteome</keyword>
<evidence type="ECO:0000313" key="2">
    <source>
        <dbReference type="EMBL" id="BCJ44237.1"/>
    </source>
</evidence>
<protein>
    <submittedName>
        <fullName evidence="2">Uncharacterized protein</fullName>
    </submittedName>
</protein>
<dbReference type="EMBL" id="AP023356">
    <property type="protein sequence ID" value="BCJ44237.1"/>
    <property type="molecule type" value="Genomic_DNA"/>
</dbReference>
<feature type="transmembrane region" description="Helical" evidence="1">
    <location>
        <begin position="41"/>
        <end position="59"/>
    </location>
</feature>
<name>A0ABN6CFI1_9ACTN</name>
<sequence length="303" mass="32146">MNDQLERLFADLRSETMATIMPPGVDAARTTVRRRRMRRTAVGAGLAVLLASGVGLGVAKPLRPAPPAQPGTPLSLDARKSLALDAARAIRLNSWPQVTGGTITDDVSVGLQVIPREYDFVAACVGDTGTVDLSAGDTHLSLPCARNPVQQKVRVTFTGERHQILVGAHADRAAAGRVGVAWALNISSEEMTRMQTEAGQLVGENASTSWLEVGDGEEDDTARAGVYRITIACVGTGSVRARVGNTQLTPSAKPLKTYDQPCDGTVGRFDVTMPAGTKLGTFEVRASEDARNRAAVGYRVERI</sequence>
<evidence type="ECO:0000313" key="3">
    <source>
        <dbReference type="Proteomes" id="UP000676967"/>
    </source>
</evidence>
<reference evidence="2 3" key="1">
    <citation type="submission" date="2020-08" db="EMBL/GenBank/DDBJ databases">
        <title>Whole genome shotgun sequence of Actinoplanes ianthinogenes NBRC 13996.</title>
        <authorList>
            <person name="Komaki H."/>
            <person name="Tamura T."/>
        </authorList>
    </citation>
    <scope>NUCLEOTIDE SEQUENCE [LARGE SCALE GENOMIC DNA]</scope>
    <source>
        <strain evidence="2 3">NBRC 13996</strain>
    </source>
</reference>
<keyword evidence="1" id="KW-1133">Transmembrane helix</keyword>
<dbReference type="Proteomes" id="UP000676967">
    <property type="component" value="Chromosome"/>
</dbReference>
<keyword evidence="1" id="KW-0812">Transmembrane</keyword>
<dbReference type="RefSeq" id="WP_189329151.1">
    <property type="nucleotide sequence ID" value="NZ_AP023356.1"/>
</dbReference>
<evidence type="ECO:0000256" key="1">
    <source>
        <dbReference type="SAM" id="Phobius"/>
    </source>
</evidence>
<proteinExistence type="predicted"/>
<gene>
    <name evidence="2" type="ORF">Aiant_48940</name>
</gene>
<accession>A0ABN6CFI1</accession>